<dbReference type="GO" id="GO:0006351">
    <property type="term" value="P:DNA-templated transcription"/>
    <property type="evidence" value="ECO:0007669"/>
    <property type="project" value="TreeGrafter"/>
</dbReference>
<dbReference type="InterPro" id="IPR058163">
    <property type="entry name" value="LysR-type_TF_proteobact-type"/>
</dbReference>
<dbReference type="SUPFAM" id="SSF53850">
    <property type="entry name" value="Periplasmic binding protein-like II"/>
    <property type="match status" value="1"/>
</dbReference>
<dbReference type="InterPro" id="IPR036390">
    <property type="entry name" value="WH_DNA-bd_sf"/>
</dbReference>
<evidence type="ECO:0000313" key="6">
    <source>
        <dbReference type="EMBL" id="OBU66032.1"/>
    </source>
</evidence>
<dbReference type="Pfam" id="PF00126">
    <property type="entry name" value="HTH_1"/>
    <property type="match status" value="1"/>
</dbReference>
<dbReference type="GO" id="GO:0043565">
    <property type="term" value="F:sequence-specific DNA binding"/>
    <property type="evidence" value="ECO:0007669"/>
    <property type="project" value="TreeGrafter"/>
</dbReference>
<evidence type="ECO:0000256" key="4">
    <source>
        <dbReference type="ARBA" id="ARBA00023163"/>
    </source>
</evidence>
<keyword evidence="3" id="KW-0238">DNA-binding</keyword>
<evidence type="ECO:0000256" key="3">
    <source>
        <dbReference type="ARBA" id="ARBA00023125"/>
    </source>
</evidence>
<organism evidence="6 7">
    <name type="scientific">Stenotrophomonas maltophilia</name>
    <name type="common">Pseudomonas maltophilia</name>
    <name type="synonym">Xanthomonas maltophilia</name>
    <dbReference type="NCBI Taxonomy" id="40324"/>
    <lineage>
        <taxon>Bacteria</taxon>
        <taxon>Pseudomonadati</taxon>
        <taxon>Pseudomonadota</taxon>
        <taxon>Gammaproteobacteria</taxon>
        <taxon>Lysobacterales</taxon>
        <taxon>Lysobacteraceae</taxon>
        <taxon>Stenotrophomonas</taxon>
        <taxon>Stenotrophomonas maltophilia group</taxon>
    </lineage>
</organism>
<dbReference type="GO" id="GO:0003700">
    <property type="term" value="F:DNA-binding transcription factor activity"/>
    <property type="evidence" value="ECO:0007669"/>
    <property type="project" value="InterPro"/>
</dbReference>
<dbReference type="PANTHER" id="PTHR30537:SF5">
    <property type="entry name" value="HTH-TYPE TRANSCRIPTIONAL ACTIVATOR TTDR-RELATED"/>
    <property type="match status" value="1"/>
</dbReference>
<name>A0A1A6XR75_STEMA</name>
<dbReference type="Proteomes" id="UP000092256">
    <property type="component" value="Unassembled WGS sequence"/>
</dbReference>
<evidence type="ECO:0000259" key="5">
    <source>
        <dbReference type="PROSITE" id="PS50931"/>
    </source>
</evidence>
<dbReference type="Pfam" id="PF03466">
    <property type="entry name" value="LysR_substrate"/>
    <property type="match status" value="1"/>
</dbReference>
<dbReference type="EMBL" id="LYVJ01000009">
    <property type="protein sequence ID" value="OBU66032.1"/>
    <property type="molecule type" value="Genomic_DNA"/>
</dbReference>
<accession>A0A1A6XR75</accession>
<evidence type="ECO:0000313" key="7">
    <source>
        <dbReference type="Proteomes" id="UP000092256"/>
    </source>
</evidence>
<dbReference type="InterPro" id="IPR036388">
    <property type="entry name" value="WH-like_DNA-bd_sf"/>
</dbReference>
<reference evidence="6 7" key="1">
    <citation type="submission" date="2016-05" db="EMBL/GenBank/DDBJ databases">
        <title>Draft Genome Sequences of Stenotrophomonas maltophilia Strains Sm32COP, Sm41DVV, Sm46PAILV, SmF3, SmF22, SmSOFb1 and SmCVFa1, Isolated from Different Manures, in France.</title>
        <authorList>
            <person name="Nazaret S."/>
            <person name="Bodilis J."/>
        </authorList>
    </citation>
    <scope>NUCLEOTIDE SEQUENCE [LARGE SCALE GENOMIC DNA]</scope>
    <source>
        <strain evidence="6 7">Sm46PAILV</strain>
    </source>
</reference>
<dbReference type="OrthoDB" id="9810065at2"/>
<dbReference type="Gene3D" id="3.40.190.290">
    <property type="match status" value="1"/>
</dbReference>
<comment type="caution">
    <text evidence="6">The sequence shown here is derived from an EMBL/GenBank/DDBJ whole genome shotgun (WGS) entry which is preliminary data.</text>
</comment>
<comment type="similarity">
    <text evidence="1">Belongs to the LysR transcriptional regulatory family.</text>
</comment>
<evidence type="ECO:0000256" key="2">
    <source>
        <dbReference type="ARBA" id="ARBA00023015"/>
    </source>
</evidence>
<evidence type="ECO:0000256" key="1">
    <source>
        <dbReference type="ARBA" id="ARBA00009437"/>
    </source>
</evidence>
<keyword evidence="2" id="KW-0805">Transcription regulation</keyword>
<dbReference type="InterPro" id="IPR000847">
    <property type="entry name" value="LysR_HTH_N"/>
</dbReference>
<proteinExistence type="inferred from homology"/>
<gene>
    <name evidence="6" type="ORF">A9K58_12895</name>
</gene>
<keyword evidence="4" id="KW-0804">Transcription</keyword>
<feature type="domain" description="HTH lysR-type" evidence="5">
    <location>
        <begin position="18"/>
        <end position="62"/>
    </location>
</feature>
<protein>
    <submittedName>
        <fullName evidence="6">LysR family transcriptional regulator</fullName>
    </submittedName>
</protein>
<dbReference type="PANTHER" id="PTHR30537">
    <property type="entry name" value="HTH-TYPE TRANSCRIPTIONAL REGULATOR"/>
    <property type="match status" value="1"/>
</dbReference>
<dbReference type="Gene3D" id="1.10.10.10">
    <property type="entry name" value="Winged helix-like DNA-binding domain superfamily/Winged helix DNA-binding domain"/>
    <property type="match status" value="1"/>
</dbReference>
<dbReference type="InterPro" id="IPR005119">
    <property type="entry name" value="LysR_subst-bd"/>
</dbReference>
<dbReference type="FunFam" id="1.10.10.10:FF:000001">
    <property type="entry name" value="LysR family transcriptional regulator"/>
    <property type="match status" value="1"/>
</dbReference>
<dbReference type="CDD" id="cd08422">
    <property type="entry name" value="PBP2_CrgA_like"/>
    <property type="match status" value="1"/>
</dbReference>
<dbReference type="SUPFAM" id="SSF46785">
    <property type="entry name" value="Winged helix' DNA-binding domain"/>
    <property type="match status" value="1"/>
</dbReference>
<dbReference type="PROSITE" id="PS50931">
    <property type="entry name" value="HTH_LYSR"/>
    <property type="match status" value="1"/>
</dbReference>
<dbReference type="RefSeq" id="WP_065199707.1">
    <property type="nucleotide sequence ID" value="NZ_LYVJ01000009.1"/>
</dbReference>
<sequence>MNLLNNTTTLLAFVRSIETGSFSAAARALGLTPSSVSKSITRLEAELRAKLFHRSTRHLQPTEEGLALFERVAPLLRGLEDAADAIRTDGDARGLLRVSMPGEIGRLLQNSLTTRFLDAHPGLRLDLSLSDRHVDVIREGYDVAFRIGYPADSDLTAHPIATLAMALVASPALLSRCGMPVTPEDLRNLPMLRYLFESRSAAITFADGTSMQPNGRVGLDTGAALRAAALAGVGVAHLTRCSVQHDLDCGALVQVLPSRRLQDLPLQTIHAFGRLMPARVRLLTDFVTAEMRQLLSV</sequence>
<dbReference type="AlphaFoldDB" id="A0A1A6XR75"/>